<proteinExistence type="predicted"/>
<protein>
    <submittedName>
        <fullName evidence="1">Uncharacterized protein</fullName>
    </submittedName>
</protein>
<evidence type="ECO:0000313" key="2">
    <source>
        <dbReference type="Proteomes" id="UP001230220"/>
    </source>
</evidence>
<dbReference type="RefSeq" id="WP_307405090.1">
    <property type="nucleotide sequence ID" value="NZ_JAUSUR010000001.1"/>
</dbReference>
<dbReference type="Proteomes" id="UP001230220">
    <property type="component" value="Unassembled WGS sequence"/>
</dbReference>
<accession>A0ABU0DYW5</accession>
<comment type="caution">
    <text evidence="1">The sequence shown here is derived from an EMBL/GenBank/DDBJ whole genome shotgun (WGS) entry which is preliminary data.</text>
</comment>
<organism evidence="1 2">
    <name type="scientific">Breznakia pachnodae</name>
    <dbReference type="NCBI Taxonomy" id="265178"/>
    <lineage>
        <taxon>Bacteria</taxon>
        <taxon>Bacillati</taxon>
        <taxon>Bacillota</taxon>
        <taxon>Erysipelotrichia</taxon>
        <taxon>Erysipelotrichales</taxon>
        <taxon>Erysipelotrichaceae</taxon>
        <taxon>Breznakia</taxon>
    </lineage>
</organism>
<dbReference type="EMBL" id="JAUSUR010000001">
    <property type="protein sequence ID" value="MDQ0359730.1"/>
    <property type="molecule type" value="Genomic_DNA"/>
</dbReference>
<keyword evidence="2" id="KW-1185">Reference proteome</keyword>
<sequence>MKNEEQFLAELMCGINDDIVEILEEVMEHEGKIHTHDEVAVLLLEMLTENGVAISDGHQFEITKAAKESFKKVYTEEFKKERKIQFKLHVCFDMAYDLYAIVPLSVLTKIYNKVADEKLSEEEVMKEVKKNKSVMQNFAIMDNEFIDHELLQDKSTYNHIRNDQRGKGHYIPTKREVDFFFQTMELDIDKHVEKLIDFLFAKVAGDSEREYIFASIMEVRELIRSGAQMQDVMDSLGEEILDLLDEDDLTVFFDLLNNMWNNTRMISNAGFTPMELSRTRTTPMS</sequence>
<gene>
    <name evidence="1" type="ORF">J2S15_000461</name>
</gene>
<evidence type="ECO:0000313" key="1">
    <source>
        <dbReference type="EMBL" id="MDQ0359730.1"/>
    </source>
</evidence>
<reference evidence="1 2" key="1">
    <citation type="submission" date="2023-07" db="EMBL/GenBank/DDBJ databases">
        <title>Genomic Encyclopedia of Type Strains, Phase IV (KMG-IV): sequencing the most valuable type-strain genomes for metagenomic binning, comparative biology and taxonomic classification.</title>
        <authorList>
            <person name="Goeker M."/>
        </authorList>
    </citation>
    <scope>NUCLEOTIDE SEQUENCE [LARGE SCALE GENOMIC DNA]</scope>
    <source>
        <strain evidence="1 2">DSM 16784</strain>
    </source>
</reference>
<name>A0ABU0DYW5_9FIRM</name>